<dbReference type="eggNOG" id="COG0747">
    <property type="taxonomic scope" value="Bacteria"/>
</dbReference>
<dbReference type="KEGG" id="tpi:TREPR_2131"/>
<feature type="chain" id="PRO_5003335251" evidence="1">
    <location>
        <begin position="28"/>
        <end position="521"/>
    </location>
</feature>
<feature type="domain" description="Solute-binding protein family 5" evidence="2">
    <location>
        <begin position="85"/>
        <end position="439"/>
    </location>
</feature>
<dbReference type="OrthoDB" id="304884at2"/>
<organism evidence="3 4">
    <name type="scientific">Treponema primitia (strain ATCC BAA-887 / DSM 12427 / ZAS-2)</name>
    <dbReference type="NCBI Taxonomy" id="545694"/>
    <lineage>
        <taxon>Bacteria</taxon>
        <taxon>Pseudomonadati</taxon>
        <taxon>Spirochaetota</taxon>
        <taxon>Spirochaetia</taxon>
        <taxon>Spirochaetales</taxon>
        <taxon>Treponemataceae</taxon>
        <taxon>Treponema</taxon>
    </lineage>
</organism>
<keyword evidence="4" id="KW-1185">Reference proteome</keyword>
<dbReference type="Gene3D" id="3.40.190.10">
    <property type="entry name" value="Periplasmic binding protein-like II"/>
    <property type="match status" value="1"/>
</dbReference>
<evidence type="ECO:0000256" key="1">
    <source>
        <dbReference type="SAM" id="SignalP"/>
    </source>
</evidence>
<dbReference type="EMBL" id="CP001843">
    <property type="protein sequence ID" value="AEF84069.1"/>
    <property type="molecule type" value="Genomic_DNA"/>
</dbReference>
<sequence>MKSMSMSLRAALLMVLAFGLLAAPAFAKGAQAAAPTNDTFIYGLEGDPGNDINTITTSGRYDLTEERLLYSPLLNYFGPTDITWLLAESAEASADNKVVTFHLRRGVTWSDGVPFTADDVIFTYGHIIKAEYSNGREGLVYNGAPVEFVKLDDYTVEFHFPVFVSNILELAGNEHFVMPKHIYDGDATLDNNPKNQHPVGTGPYKLTEYVAGQHARFVANDSYFGGKPKIPNLVLQFVSDLNAAKLALRRGEIHALVLANADADSFKGSNVTIHAYPEDRVGYLIFNLLSPRVQDINLRKAVFFALNREEMNIGAYLSAEYFTNAVSFLPYSNPFYTDKLEKYDQNLQTARDFLAKVSNPPTLRLAYTANNVQQEVQAMVAQQNLKAIGITLELLAIDSTSLNNKNRDGTTDYDAYLGGYIMGIDPSSYASLFTSTGAYNYGRVADKTLDDFFSAGSVEPNAAKRLQIYQDAQRRLADLAYQYPIVTNKRLLGVTNNLGGVEDARLIPIYTFQDMSKLYFK</sequence>
<dbReference type="InterPro" id="IPR030678">
    <property type="entry name" value="Peptide/Ni-bd"/>
</dbReference>
<dbReference type="PIRSF" id="PIRSF002741">
    <property type="entry name" value="MppA"/>
    <property type="match status" value="1"/>
</dbReference>
<dbReference type="InterPro" id="IPR039424">
    <property type="entry name" value="SBP_5"/>
</dbReference>
<dbReference type="GO" id="GO:0030288">
    <property type="term" value="C:outer membrane-bounded periplasmic space"/>
    <property type="evidence" value="ECO:0007669"/>
    <property type="project" value="UniProtKB-ARBA"/>
</dbReference>
<protein>
    <submittedName>
        <fullName evidence="3">Oligopeptide ABC transporter, oligopeptide-binding protein</fullName>
    </submittedName>
</protein>
<dbReference type="GO" id="GO:1904680">
    <property type="term" value="F:peptide transmembrane transporter activity"/>
    <property type="evidence" value="ECO:0007669"/>
    <property type="project" value="TreeGrafter"/>
</dbReference>
<dbReference type="PANTHER" id="PTHR30290">
    <property type="entry name" value="PERIPLASMIC BINDING COMPONENT OF ABC TRANSPORTER"/>
    <property type="match status" value="1"/>
</dbReference>
<dbReference type="Proteomes" id="UP000009223">
    <property type="component" value="Chromosome"/>
</dbReference>
<accession>F5YJ63</accession>
<reference evidence="4" key="1">
    <citation type="submission" date="2009-12" db="EMBL/GenBank/DDBJ databases">
        <title>Complete sequence of Treponema primitia strain ZAS-2.</title>
        <authorList>
            <person name="Tetu S.G."/>
            <person name="Matson E."/>
            <person name="Ren Q."/>
            <person name="Seshadri R."/>
            <person name="Elbourne L."/>
            <person name="Hassan K.A."/>
            <person name="Durkin A."/>
            <person name="Radune D."/>
            <person name="Mohamoud Y."/>
            <person name="Shay R."/>
            <person name="Jin S."/>
            <person name="Zhang X."/>
            <person name="Lucey K."/>
            <person name="Ballor N.R."/>
            <person name="Ottesen E."/>
            <person name="Rosenthal R."/>
            <person name="Allen A."/>
            <person name="Leadbetter J.R."/>
            <person name="Paulsen I.T."/>
        </authorList>
    </citation>
    <scope>NUCLEOTIDE SEQUENCE [LARGE SCALE GENOMIC DNA]</scope>
    <source>
        <strain evidence="4">ATCC BAA-887 / DSM 12427 / ZAS-2</strain>
    </source>
</reference>
<dbReference type="GO" id="GO:0015833">
    <property type="term" value="P:peptide transport"/>
    <property type="evidence" value="ECO:0007669"/>
    <property type="project" value="TreeGrafter"/>
</dbReference>
<evidence type="ECO:0000259" key="2">
    <source>
        <dbReference type="Pfam" id="PF00496"/>
    </source>
</evidence>
<name>F5YJ63_TREPZ</name>
<dbReference type="Gene3D" id="3.90.76.10">
    <property type="entry name" value="Dipeptide-binding Protein, Domain 1"/>
    <property type="match status" value="1"/>
</dbReference>
<dbReference type="Gene3D" id="3.10.105.10">
    <property type="entry name" value="Dipeptide-binding Protein, Domain 3"/>
    <property type="match status" value="1"/>
</dbReference>
<keyword evidence="1" id="KW-0732">Signal</keyword>
<feature type="signal peptide" evidence="1">
    <location>
        <begin position="1"/>
        <end position="27"/>
    </location>
</feature>
<reference evidence="3 4" key="2">
    <citation type="journal article" date="2011" name="ISME J.">
        <title>RNA-seq reveals cooperative metabolic interactions between two termite-gut spirochete species in co-culture.</title>
        <authorList>
            <person name="Rosenthal A.Z."/>
            <person name="Matson E.G."/>
            <person name="Eldar A."/>
            <person name="Leadbetter J.R."/>
        </authorList>
    </citation>
    <scope>NUCLEOTIDE SEQUENCE [LARGE SCALE GENOMIC DNA]</scope>
    <source>
        <strain evidence="4">ATCC BAA-887 / DSM 12427 / ZAS-2</strain>
    </source>
</reference>
<dbReference type="CDD" id="cd00995">
    <property type="entry name" value="PBP2_NikA_DppA_OppA_like"/>
    <property type="match status" value="1"/>
</dbReference>
<dbReference type="InterPro" id="IPR000914">
    <property type="entry name" value="SBP_5_dom"/>
</dbReference>
<evidence type="ECO:0000313" key="3">
    <source>
        <dbReference type="EMBL" id="AEF84069.1"/>
    </source>
</evidence>
<dbReference type="PANTHER" id="PTHR30290:SF59">
    <property type="entry name" value="OLIGOPEPTIDE ABC TRANSPORTER,SUBSTRATE-BINDING PROTEIN"/>
    <property type="match status" value="1"/>
</dbReference>
<gene>
    <name evidence="3" type="ordered locus">TREPR_2131</name>
</gene>
<dbReference type="Pfam" id="PF00496">
    <property type="entry name" value="SBP_bac_5"/>
    <property type="match status" value="1"/>
</dbReference>
<proteinExistence type="predicted"/>
<evidence type="ECO:0000313" key="4">
    <source>
        <dbReference type="Proteomes" id="UP000009223"/>
    </source>
</evidence>
<dbReference type="RefSeq" id="WP_015708043.1">
    <property type="nucleotide sequence ID" value="NC_015578.1"/>
</dbReference>
<dbReference type="AlphaFoldDB" id="F5YJ63"/>
<dbReference type="HOGENOM" id="CLU_017028_8_4_12"/>
<dbReference type="GO" id="GO:0043190">
    <property type="term" value="C:ATP-binding cassette (ABC) transporter complex"/>
    <property type="evidence" value="ECO:0007669"/>
    <property type="project" value="InterPro"/>
</dbReference>
<dbReference type="STRING" id="545694.TREPR_2131"/>
<dbReference type="SUPFAM" id="SSF53850">
    <property type="entry name" value="Periplasmic binding protein-like II"/>
    <property type="match status" value="1"/>
</dbReference>